<dbReference type="PANTHER" id="PTHR43735">
    <property type="entry name" value="APOPTOSIS-INDUCING FACTOR 1"/>
    <property type="match status" value="1"/>
</dbReference>
<dbReference type="SUPFAM" id="SSF51905">
    <property type="entry name" value="FAD/NAD(P)-binding domain"/>
    <property type="match status" value="2"/>
</dbReference>
<evidence type="ECO:0000313" key="8">
    <source>
        <dbReference type="Proteomes" id="UP001194696"/>
    </source>
</evidence>
<keyword evidence="2" id="KW-0285">Flavoprotein</keyword>
<evidence type="ECO:0000256" key="2">
    <source>
        <dbReference type="ARBA" id="ARBA00022630"/>
    </source>
</evidence>
<organism evidence="7 8">
    <name type="scientific">Linnemannia gamsii</name>
    <dbReference type="NCBI Taxonomy" id="64522"/>
    <lineage>
        <taxon>Eukaryota</taxon>
        <taxon>Fungi</taxon>
        <taxon>Fungi incertae sedis</taxon>
        <taxon>Mucoromycota</taxon>
        <taxon>Mortierellomycotina</taxon>
        <taxon>Mortierellomycetes</taxon>
        <taxon>Mortierellales</taxon>
        <taxon>Mortierellaceae</taxon>
        <taxon>Linnemannia</taxon>
    </lineage>
</organism>
<evidence type="ECO:0000256" key="3">
    <source>
        <dbReference type="ARBA" id="ARBA00022827"/>
    </source>
</evidence>
<feature type="compositionally biased region" description="Basic residues" evidence="5">
    <location>
        <begin position="364"/>
        <end position="374"/>
    </location>
</feature>
<proteinExistence type="inferred from homology"/>
<keyword evidence="8" id="KW-1185">Reference proteome</keyword>
<dbReference type="PRINTS" id="PR00411">
    <property type="entry name" value="PNDRDTASEI"/>
</dbReference>
<keyword evidence="3" id="KW-0274">FAD</keyword>
<reference evidence="7 8" key="1">
    <citation type="journal article" date="2020" name="Fungal Divers.">
        <title>Resolving the Mortierellaceae phylogeny through synthesis of multi-gene phylogenetics and phylogenomics.</title>
        <authorList>
            <person name="Vandepol N."/>
            <person name="Liber J."/>
            <person name="Desiro A."/>
            <person name="Na H."/>
            <person name="Kennedy M."/>
            <person name="Barry K."/>
            <person name="Grigoriev I.V."/>
            <person name="Miller A.N."/>
            <person name="O'Donnell K."/>
            <person name="Stajich J.E."/>
            <person name="Bonito G."/>
        </authorList>
    </citation>
    <scope>NUCLEOTIDE SEQUENCE [LARGE SCALE GENOMIC DNA]</scope>
    <source>
        <strain evidence="7 8">AD045</strain>
    </source>
</reference>
<dbReference type="InterPro" id="IPR023753">
    <property type="entry name" value="FAD/NAD-binding_dom"/>
</dbReference>
<dbReference type="PANTHER" id="PTHR43735:SF3">
    <property type="entry name" value="FERROPTOSIS SUPPRESSOR PROTEIN 1"/>
    <property type="match status" value="1"/>
</dbReference>
<dbReference type="EMBL" id="JAAAIM010000067">
    <property type="protein sequence ID" value="KAG0296036.1"/>
    <property type="molecule type" value="Genomic_DNA"/>
</dbReference>
<keyword evidence="4" id="KW-0560">Oxidoreductase</keyword>
<dbReference type="Pfam" id="PF07992">
    <property type="entry name" value="Pyr_redox_2"/>
    <property type="match status" value="1"/>
</dbReference>
<name>A0ABQ7KCW4_9FUNG</name>
<dbReference type="Proteomes" id="UP001194696">
    <property type="component" value="Unassembled WGS sequence"/>
</dbReference>
<accession>A0ABQ7KCW4</accession>
<comment type="similarity">
    <text evidence="1">Belongs to the FAD-dependent oxidoreductase family.</text>
</comment>
<dbReference type="InterPro" id="IPR036188">
    <property type="entry name" value="FAD/NAD-bd_sf"/>
</dbReference>
<dbReference type="PRINTS" id="PR00368">
    <property type="entry name" value="FADPNR"/>
</dbReference>
<protein>
    <submittedName>
        <fullName evidence="7">Apoptosis-inducing factor 2</fullName>
    </submittedName>
</protein>
<dbReference type="Gene3D" id="3.50.50.100">
    <property type="match status" value="1"/>
</dbReference>
<feature type="domain" description="FAD/NAD(P)-binding" evidence="6">
    <location>
        <begin position="9"/>
        <end position="333"/>
    </location>
</feature>
<feature type="region of interest" description="Disordered" evidence="5">
    <location>
        <begin position="358"/>
        <end position="392"/>
    </location>
</feature>
<dbReference type="PROSITE" id="PS51257">
    <property type="entry name" value="PROKAR_LIPOPROTEIN"/>
    <property type="match status" value="1"/>
</dbReference>
<evidence type="ECO:0000313" key="7">
    <source>
        <dbReference type="EMBL" id="KAG0296036.1"/>
    </source>
</evidence>
<evidence type="ECO:0000256" key="4">
    <source>
        <dbReference type="ARBA" id="ARBA00023002"/>
    </source>
</evidence>
<comment type="caution">
    <text evidence="7">The sequence shown here is derived from an EMBL/GenBank/DDBJ whole genome shotgun (WGS) entry which is preliminary data.</text>
</comment>
<gene>
    <name evidence="7" type="primary">AIFM2_2</name>
    <name evidence="7" type="ORF">BGZ96_010327</name>
</gene>
<sequence>MTDSTPKKHIVIVGGSYGGVACVNKLLHYLSKDTSVVITLIEKCDARYHCVASYRALVQKDFAKNLWIPYSNLFPKGSPHRIHRGLVKNIYNDHVLVTPVHDNNAGSSTLSSEPQRVNFDYLVIAAGSMIPSPAKWTVTGSKEGLRKLDETREDIVQSERIVIIGGGACGVELSGEIKYAFPDKSVTLIHDMPALVDYPRFPESFKEEARRYLTNQGVEVILNERVEIEGLSRENSVQKAEREVKFKGSDRVIHSDLQFFSIGIKVDTAFISTLAPPNDNSTLDKKTETSSFDAQTLLDPKSHVIKVRSTLQLDHDAFPNIFAIGDISNADPVPTCMAAVAAGETAARNVIKLVRKNEKATGGKQHHQSHLHRHPQSEGTTGAGDHSDDETNGYHCHSWNKLENYSPTQTMMVLAMNPSGGVSHLPVLGTWFGNLAARVAKSSDLFSGRFWSEMNMPRP</sequence>
<evidence type="ECO:0000256" key="1">
    <source>
        <dbReference type="ARBA" id="ARBA00006442"/>
    </source>
</evidence>
<evidence type="ECO:0000256" key="5">
    <source>
        <dbReference type="SAM" id="MobiDB-lite"/>
    </source>
</evidence>
<evidence type="ECO:0000259" key="6">
    <source>
        <dbReference type="Pfam" id="PF07992"/>
    </source>
</evidence>